<accession>K9TKA5</accession>
<gene>
    <name evidence="2" type="ORF">Oscil6304_3245</name>
</gene>
<dbReference type="HOGENOM" id="CLU_3423009_0_0_3"/>
<dbReference type="AlphaFoldDB" id="K9TKA5"/>
<dbReference type="InParanoid" id="K9TKA5"/>
<proteinExistence type="predicted"/>
<dbReference type="KEGG" id="oac:Oscil6304_3245"/>
<evidence type="ECO:0000313" key="2">
    <source>
        <dbReference type="EMBL" id="AFY82823.1"/>
    </source>
</evidence>
<organism evidence="2 3">
    <name type="scientific">Oscillatoria acuminata PCC 6304</name>
    <dbReference type="NCBI Taxonomy" id="56110"/>
    <lineage>
        <taxon>Bacteria</taxon>
        <taxon>Bacillati</taxon>
        <taxon>Cyanobacteriota</taxon>
        <taxon>Cyanophyceae</taxon>
        <taxon>Oscillatoriophycideae</taxon>
        <taxon>Oscillatoriales</taxon>
        <taxon>Oscillatoriaceae</taxon>
        <taxon>Oscillatoria</taxon>
    </lineage>
</organism>
<feature type="region of interest" description="Disordered" evidence="1">
    <location>
        <begin position="1"/>
        <end position="23"/>
    </location>
</feature>
<name>K9TKA5_9CYAN</name>
<keyword evidence="3" id="KW-1185">Reference proteome</keyword>
<evidence type="ECO:0000256" key="1">
    <source>
        <dbReference type="SAM" id="MobiDB-lite"/>
    </source>
</evidence>
<dbReference type="EMBL" id="CP003607">
    <property type="protein sequence ID" value="AFY82823.1"/>
    <property type="molecule type" value="Genomic_DNA"/>
</dbReference>
<dbReference type="STRING" id="56110.Oscil6304_3245"/>
<sequence>MTERDIPWADIMGKSCPESLNQL</sequence>
<evidence type="ECO:0000313" key="3">
    <source>
        <dbReference type="Proteomes" id="UP000010367"/>
    </source>
</evidence>
<protein>
    <submittedName>
        <fullName evidence="2">Uncharacterized protein</fullName>
    </submittedName>
</protein>
<reference evidence="2 3" key="1">
    <citation type="submission" date="2012-06" db="EMBL/GenBank/DDBJ databases">
        <title>Finished chromosome of genome of Oscillatoria acuminata PCC 6304.</title>
        <authorList>
            <consortium name="US DOE Joint Genome Institute"/>
            <person name="Gugger M."/>
            <person name="Coursin T."/>
            <person name="Rippka R."/>
            <person name="Tandeau De Marsac N."/>
            <person name="Huntemann M."/>
            <person name="Wei C.-L."/>
            <person name="Han J."/>
            <person name="Detter J.C."/>
            <person name="Han C."/>
            <person name="Tapia R."/>
            <person name="Davenport K."/>
            <person name="Daligault H."/>
            <person name="Erkkila T."/>
            <person name="Gu W."/>
            <person name="Munk A.C.C."/>
            <person name="Teshima H."/>
            <person name="Xu Y."/>
            <person name="Chain P."/>
            <person name="Chen A."/>
            <person name="Krypides N."/>
            <person name="Mavromatis K."/>
            <person name="Markowitz V."/>
            <person name="Szeto E."/>
            <person name="Ivanova N."/>
            <person name="Mikhailova N."/>
            <person name="Ovchinnikova G."/>
            <person name="Pagani I."/>
            <person name="Pati A."/>
            <person name="Goodwin L."/>
            <person name="Peters L."/>
            <person name="Pitluck S."/>
            <person name="Woyke T."/>
            <person name="Kerfeld C."/>
        </authorList>
    </citation>
    <scope>NUCLEOTIDE SEQUENCE [LARGE SCALE GENOMIC DNA]</scope>
    <source>
        <strain evidence="2 3">PCC 6304</strain>
    </source>
</reference>
<dbReference type="Proteomes" id="UP000010367">
    <property type="component" value="Chromosome"/>
</dbReference>